<evidence type="ECO:0000256" key="4">
    <source>
        <dbReference type="ARBA" id="ARBA00022836"/>
    </source>
</evidence>
<keyword evidence="3 6" id="KW-0602">Photosynthesis</keyword>
<feature type="signal peptide" evidence="7">
    <location>
        <begin position="1"/>
        <end position="20"/>
    </location>
</feature>
<evidence type="ECO:0000256" key="6">
    <source>
        <dbReference type="RuleBase" id="RU368107"/>
    </source>
</evidence>
<evidence type="ECO:0000256" key="7">
    <source>
        <dbReference type="SAM" id="SignalP"/>
    </source>
</evidence>
<dbReference type="RefSeq" id="WP_413266303.1">
    <property type="nucleotide sequence ID" value="NZ_JBHFNR010000209.1"/>
</dbReference>
<comment type="similarity">
    <text evidence="1 6">Belongs to the PsaF family.</text>
</comment>
<dbReference type="PANTHER" id="PTHR34939:SF1">
    <property type="entry name" value="PHOTOSYSTEM I REACTION CENTER SUBUNIT III, CHLOROPLASTIC"/>
    <property type="match status" value="1"/>
</dbReference>
<dbReference type="SUPFAM" id="SSF81536">
    <property type="entry name" value="Subunit III of photosystem I reaction centre, PsaF"/>
    <property type="match status" value="1"/>
</dbReference>
<reference evidence="8 9" key="1">
    <citation type="submission" date="2024-09" db="EMBL/GenBank/DDBJ databases">
        <title>Floridaenema gen nov. (Aerosakkonemataceae, Aerosakkonematales ord. nov., Cyanobacteria) from benthic tropical and subtropical fresh waters, with the description of four new species.</title>
        <authorList>
            <person name="Moretto J.A."/>
            <person name="Berthold D.E."/>
            <person name="Lefler F.W."/>
            <person name="Huang I.-S."/>
            <person name="Laughinghouse H. IV."/>
        </authorList>
    </citation>
    <scope>NUCLEOTIDE SEQUENCE [LARGE SCALE GENOMIC DNA]</scope>
    <source>
        <strain evidence="8 9">BLCC-F50</strain>
    </source>
</reference>
<organism evidence="8 9">
    <name type="scientific">Floridaenema flaviceps BLCC-F50</name>
    <dbReference type="NCBI Taxonomy" id="3153642"/>
    <lineage>
        <taxon>Bacteria</taxon>
        <taxon>Bacillati</taxon>
        <taxon>Cyanobacteriota</taxon>
        <taxon>Cyanophyceae</taxon>
        <taxon>Oscillatoriophycideae</taxon>
        <taxon>Aerosakkonematales</taxon>
        <taxon>Aerosakkonemataceae</taxon>
        <taxon>Floridanema</taxon>
        <taxon>Floridanema flaviceps</taxon>
    </lineage>
</organism>
<dbReference type="InterPro" id="IPR036577">
    <property type="entry name" value="PSI_PsaF_sf"/>
</dbReference>
<comment type="subcellular location">
    <subcellularLocation>
        <location evidence="6">Cellular thylakoid membrane</location>
    </subcellularLocation>
</comment>
<protein>
    <recommendedName>
        <fullName evidence="2 6">Photosystem I reaction center subunit III</fullName>
    </recommendedName>
    <alternativeName>
        <fullName evidence="5 6">PSI-F</fullName>
    </alternativeName>
</protein>
<accession>A0ABV4XY62</accession>
<dbReference type="Pfam" id="PF02507">
    <property type="entry name" value="PSI_PsaF"/>
    <property type="match status" value="1"/>
</dbReference>
<name>A0ABV4XY62_9CYAN</name>
<keyword evidence="6" id="KW-0812">Transmembrane</keyword>
<sequence>MRRLFALILTISLWFSFAPAASASGVDDSSVLVPCKESPAFQQRYKDVRPTTADPESGKKRLDRYSEAMCGPEGLPHLIVDGSLDHAGDFLIPSILFLYITGWIGWVGRAYLQAVKKEKSPEEKEIIIDVPLAVSKMLTGPLWPLLALKEFTTGELVADDSKIPVSPR</sequence>
<evidence type="ECO:0000313" key="9">
    <source>
        <dbReference type="Proteomes" id="UP001576784"/>
    </source>
</evidence>
<comment type="function">
    <text evidence="6">Participates in efficiency of electron transfer from plastocyanin to P700 (or cytochrome c553 in algae and cyanobacteria). This plastocyanin-docking protein contributes to the specific association of plastocyanin to PSI.</text>
</comment>
<dbReference type="InterPro" id="IPR003666">
    <property type="entry name" value="PSI_PsaF"/>
</dbReference>
<evidence type="ECO:0000256" key="1">
    <source>
        <dbReference type="ARBA" id="ARBA00008386"/>
    </source>
</evidence>
<feature type="chain" id="PRO_5047183868" description="Photosystem I reaction center subunit III" evidence="7">
    <location>
        <begin position="21"/>
        <end position="168"/>
    </location>
</feature>
<keyword evidence="9" id="KW-1185">Reference proteome</keyword>
<dbReference type="Gene3D" id="1.10.8.110">
    <property type="entry name" value="Photosystem I PsaF, reaction centre subunit III"/>
    <property type="match status" value="1"/>
</dbReference>
<proteinExistence type="inferred from homology"/>
<feature type="transmembrane region" description="Helical" evidence="6">
    <location>
        <begin position="90"/>
        <end position="112"/>
    </location>
</feature>
<dbReference type="PANTHER" id="PTHR34939">
    <property type="entry name" value="PHOTOSYSTEM I REACTION CENTER SUBUNIT III, CHLOROPLASTIC"/>
    <property type="match status" value="1"/>
</dbReference>
<evidence type="ECO:0000313" key="8">
    <source>
        <dbReference type="EMBL" id="MFB2896681.1"/>
    </source>
</evidence>
<keyword evidence="6" id="KW-1133">Transmembrane helix</keyword>
<evidence type="ECO:0000256" key="2">
    <source>
        <dbReference type="ARBA" id="ARBA00016492"/>
    </source>
</evidence>
<evidence type="ECO:0000256" key="3">
    <source>
        <dbReference type="ARBA" id="ARBA00022531"/>
    </source>
</evidence>
<evidence type="ECO:0000256" key="5">
    <source>
        <dbReference type="ARBA" id="ARBA00033433"/>
    </source>
</evidence>
<keyword evidence="6" id="KW-0472">Membrane</keyword>
<gene>
    <name evidence="8" type="ORF">ACE1CI_27535</name>
</gene>
<dbReference type="EMBL" id="JBHFNR010000209">
    <property type="protein sequence ID" value="MFB2896681.1"/>
    <property type="molecule type" value="Genomic_DNA"/>
</dbReference>
<dbReference type="Proteomes" id="UP001576784">
    <property type="component" value="Unassembled WGS sequence"/>
</dbReference>
<comment type="caution">
    <text evidence="8">The sequence shown here is derived from an EMBL/GenBank/DDBJ whole genome shotgun (WGS) entry which is preliminary data.</text>
</comment>
<keyword evidence="4 6" id="KW-0603">Photosystem I</keyword>
<keyword evidence="6" id="KW-0793">Thylakoid</keyword>
<keyword evidence="6 7" id="KW-0732">Signal</keyword>